<name>A0ABQ3PXM0_9ACTN</name>
<dbReference type="Proteomes" id="UP001052655">
    <property type="component" value="Unassembled WGS sequence"/>
</dbReference>
<keyword evidence="2" id="KW-1185">Reference proteome</keyword>
<protein>
    <recommendedName>
        <fullName evidence="3">Secreted protein</fullName>
    </recommendedName>
</protein>
<gene>
    <name evidence="1" type="ORF">Sdagh_14960</name>
</gene>
<reference evidence="1" key="1">
    <citation type="submission" date="2024-05" db="EMBL/GenBank/DDBJ databases">
        <title>Whole genome shotgun sequence of Streptomyces daghestanicus NBRC 12762.</title>
        <authorList>
            <person name="Komaki H."/>
            <person name="Tamura T."/>
        </authorList>
    </citation>
    <scope>NUCLEOTIDE SEQUENCE</scope>
    <source>
        <strain evidence="1">NBRC 12762</strain>
    </source>
</reference>
<sequence>MPRLGLSLGWWVDLIHAWEKVVVVSTDRVAVGAQCVDRAVCVFVGIPAPAPAPAAAVLGAGPRGPVLGQPR</sequence>
<evidence type="ECO:0008006" key="3">
    <source>
        <dbReference type="Google" id="ProtNLM"/>
    </source>
</evidence>
<evidence type="ECO:0000313" key="2">
    <source>
        <dbReference type="Proteomes" id="UP001052655"/>
    </source>
</evidence>
<dbReference type="EMBL" id="BNDX01000007">
    <property type="protein sequence ID" value="GHI29766.1"/>
    <property type="molecule type" value="Genomic_DNA"/>
</dbReference>
<organism evidence="1 2">
    <name type="scientific">Streptomyces daghestanicus</name>
    <dbReference type="NCBI Taxonomy" id="66885"/>
    <lineage>
        <taxon>Bacteria</taxon>
        <taxon>Bacillati</taxon>
        <taxon>Actinomycetota</taxon>
        <taxon>Actinomycetes</taxon>
        <taxon>Kitasatosporales</taxon>
        <taxon>Streptomycetaceae</taxon>
        <taxon>Streptomyces</taxon>
    </lineage>
</organism>
<accession>A0ABQ3PXM0</accession>
<comment type="caution">
    <text evidence="1">The sequence shown here is derived from an EMBL/GenBank/DDBJ whole genome shotgun (WGS) entry which is preliminary data.</text>
</comment>
<evidence type="ECO:0000313" key="1">
    <source>
        <dbReference type="EMBL" id="GHI29766.1"/>
    </source>
</evidence>
<proteinExistence type="predicted"/>